<comment type="caution">
    <text evidence="6">The sequence shown here is derived from an EMBL/GenBank/DDBJ whole genome shotgun (WGS) entry which is preliminary data.</text>
</comment>
<dbReference type="Pfam" id="PF01565">
    <property type="entry name" value="FAD_binding_4"/>
    <property type="match status" value="1"/>
</dbReference>
<comment type="cofactor">
    <cofactor evidence="1">
        <name>FAD</name>
        <dbReference type="ChEBI" id="CHEBI:57692"/>
    </cofactor>
</comment>
<dbReference type="PANTHER" id="PTHR11748:SF103">
    <property type="entry name" value="GLYCOLATE OXIDASE SUBUNIT GLCE"/>
    <property type="match status" value="1"/>
</dbReference>
<dbReference type="InterPro" id="IPR036318">
    <property type="entry name" value="FAD-bd_PCMH-like_sf"/>
</dbReference>
<evidence type="ECO:0000256" key="2">
    <source>
        <dbReference type="ARBA" id="ARBA00022630"/>
    </source>
</evidence>
<dbReference type="InterPro" id="IPR004113">
    <property type="entry name" value="FAD-bd_oxidored_4_C"/>
</dbReference>
<dbReference type="InterPro" id="IPR016164">
    <property type="entry name" value="FAD-linked_Oxase-like_C"/>
</dbReference>
<gene>
    <name evidence="6" type="primary">glcE</name>
    <name evidence="6" type="ORF">ENJ98_04750</name>
</gene>
<dbReference type="InterPro" id="IPR016171">
    <property type="entry name" value="Vanillyl_alc_oxidase_C-sub2"/>
</dbReference>
<keyword evidence="2" id="KW-0285">Flavoprotein</keyword>
<dbReference type="PROSITE" id="PS51387">
    <property type="entry name" value="FAD_PCMH"/>
    <property type="match status" value="1"/>
</dbReference>
<dbReference type="Gene3D" id="1.10.45.10">
    <property type="entry name" value="Vanillyl-alcohol Oxidase, Chain A, domain 4"/>
    <property type="match status" value="1"/>
</dbReference>
<dbReference type="SUPFAM" id="SSF55103">
    <property type="entry name" value="FAD-linked oxidases, C-terminal domain"/>
    <property type="match status" value="1"/>
</dbReference>
<dbReference type="GO" id="GO:0071949">
    <property type="term" value="F:FAD binding"/>
    <property type="evidence" value="ECO:0007669"/>
    <property type="project" value="InterPro"/>
</dbReference>
<proteinExistence type="predicted"/>
<dbReference type="Pfam" id="PF02913">
    <property type="entry name" value="FAD-oxidase_C"/>
    <property type="match status" value="1"/>
</dbReference>
<protein>
    <submittedName>
        <fullName evidence="6">Glycolate oxidase subunit GlcE</fullName>
        <ecNumber evidence="6">1.1.99.14</ecNumber>
    </submittedName>
</protein>
<dbReference type="InterPro" id="IPR006094">
    <property type="entry name" value="Oxid_FAD_bind_N"/>
</dbReference>
<name>A0A7C5N7B2_9GAMM</name>
<dbReference type="EMBL" id="DROM01000286">
    <property type="protein sequence ID" value="HHH13525.1"/>
    <property type="molecule type" value="Genomic_DNA"/>
</dbReference>
<dbReference type="PANTHER" id="PTHR11748">
    <property type="entry name" value="D-LACTATE DEHYDROGENASE"/>
    <property type="match status" value="1"/>
</dbReference>
<dbReference type="NCBIfam" id="NF008439">
    <property type="entry name" value="PRK11282.1"/>
    <property type="match status" value="1"/>
</dbReference>
<dbReference type="AlphaFoldDB" id="A0A7C5N7B2"/>
<reference evidence="6" key="1">
    <citation type="journal article" date="2020" name="mSystems">
        <title>Genome- and Community-Level Interaction Insights into Carbon Utilization and Element Cycling Functions of Hydrothermarchaeota in Hydrothermal Sediment.</title>
        <authorList>
            <person name="Zhou Z."/>
            <person name="Liu Y."/>
            <person name="Xu W."/>
            <person name="Pan J."/>
            <person name="Luo Z.H."/>
            <person name="Li M."/>
        </authorList>
    </citation>
    <scope>NUCLEOTIDE SEQUENCE [LARGE SCALE GENOMIC DNA]</scope>
    <source>
        <strain evidence="6">HyVt-535</strain>
    </source>
</reference>
<dbReference type="Gene3D" id="3.30.465.10">
    <property type="match status" value="1"/>
</dbReference>
<dbReference type="SUPFAM" id="SSF56176">
    <property type="entry name" value="FAD-binding/transporter-associated domain-like"/>
    <property type="match status" value="1"/>
</dbReference>
<dbReference type="InterPro" id="IPR016166">
    <property type="entry name" value="FAD-bd_PCMH"/>
</dbReference>
<evidence type="ECO:0000256" key="3">
    <source>
        <dbReference type="ARBA" id="ARBA00022827"/>
    </source>
</evidence>
<keyword evidence="3" id="KW-0274">FAD</keyword>
<evidence type="ECO:0000313" key="6">
    <source>
        <dbReference type="EMBL" id="HHH13525.1"/>
    </source>
</evidence>
<evidence type="ECO:0000256" key="1">
    <source>
        <dbReference type="ARBA" id="ARBA00001974"/>
    </source>
</evidence>
<dbReference type="EC" id="1.1.99.14" evidence="6"/>
<evidence type="ECO:0000256" key="4">
    <source>
        <dbReference type="ARBA" id="ARBA00023002"/>
    </source>
</evidence>
<dbReference type="GO" id="GO:0019154">
    <property type="term" value="F:glycolate dehydrogenase activity"/>
    <property type="evidence" value="ECO:0007669"/>
    <property type="project" value="UniProtKB-EC"/>
</dbReference>
<feature type="domain" description="FAD-binding PCMH-type" evidence="5">
    <location>
        <begin position="1"/>
        <end position="166"/>
    </location>
</feature>
<accession>A0A7C5N7B2</accession>
<sequence length="342" mass="36796">MEALVEKVREAAAKGTPLRIHGGGTKHFLGLPVAGEPLDVREHAGILDYQPDELFVRAAAGTPLQEVEAALAEAGQLLPFEPPAFGDSATLGGTIACGLSGPARPWRGAARDFVLGCRMVNGRGELLRFGGEVIKNVAGYDLSRLQCGAFGTLGVLLELSIKTLPAPAAERTLAFELPLPGALERLHRWNRQPLPLTGAAWHDGILRLRLAGAEAAVEQAARRLGGEAEREEGYWQALKEHRLLFFDNPLPLWRLSLPRGCGPLPLPGEVLVDWGGAQRWLFSDAEPGVVHALAREAGGSARPWRNGALLEPESPLLPLHRRLKEAFDPAGILNPGLMHPEL</sequence>
<keyword evidence="4 6" id="KW-0560">Oxidoreductase</keyword>
<evidence type="ECO:0000259" key="5">
    <source>
        <dbReference type="PROSITE" id="PS51387"/>
    </source>
</evidence>
<dbReference type="InterPro" id="IPR016169">
    <property type="entry name" value="FAD-bd_PCMH_sub2"/>
</dbReference>
<organism evidence="6">
    <name type="scientific">Thiolapillus brandeum</name>
    <dbReference type="NCBI Taxonomy" id="1076588"/>
    <lineage>
        <taxon>Bacteria</taxon>
        <taxon>Pseudomonadati</taxon>
        <taxon>Pseudomonadota</taxon>
        <taxon>Gammaproteobacteria</taxon>
        <taxon>Chromatiales</taxon>
        <taxon>Sedimenticolaceae</taxon>
        <taxon>Thiolapillus</taxon>
    </lineage>
</organism>
<dbReference type="Proteomes" id="UP000886100">
    <property type="component" value="Unassembled WGS sequence"/>
</dbReference>